<evidence type="ECO:0000313" key="1">
    <source>
        <dbReference type="EMBL" id="TNN18026.1"/>
    </source>
</evidence>
<accession>A0A4Z2DNC3</accession>
<dbReference type="EMBL" id="SKCS01000084">
    <property type="protein sequence ID" value="TNN18026.1"/>
    <property type="molecule type" value="Genomic_DNA"/>
</dbReference>
<dbReference type="Proteomes" id="UP000311919">
    <property type="component" value="Unassembled WGS sequence"/>
</dbReference>
<gene>
    <name evidence="1" type="ORF">EWB00_010691</name>
</gene>
<name>A0A4Z2DNC3_SCHJA</name>
<evidence type="ECO:0000313" key="2">
    <source>
        <dbReference type="Proteomes" id="UP000311919"/>
    </source>
</evidence>
<reference evidence="1 2" key="1">
    <citation type="submission" date="2019-03" db="EMBL/GenBank/DDBJ databases">
        <title>An improved genome assembly of the fluke Schistosoma japonicum.</title>
        <authorList>
            <person name="Hu W."/>
            <person name="Luo F."/>
            <person name="Yin M."/>
            <person name="Mo X."/>
            <person name="Sun C."/>
            <person name="Wu Q."/>
            <person name="Zhu B."/>
            <person name="Xiang M."/>
            <person name="Wang J."/>
            <person name="Wang Y."/>
            <person name="Zhang T."/>
            <person name="Xu B."/>
            <person name="Zheng H."/>
            <person name="Feng Z."/>
        </authorList>
    </citation>
    <scope>NUCLEOTIDE SEQUENCE [LARGE SCALE GENOMIC DNA]</scope>
    <source>
        <strain evidence="1">HuSjv2</strain>
        <tissue evidence="1">Worms</tissue>
    </source>
</reference>
<proteinExistence type="predicted"/>
<organism evidence="1 2">
    <name type="scientific">Schistosoma japonicum</name>
    <name type="common">Blood fluke</name>
    <dbReference type="NCBI Taxonomy" id="6182"/>
    <lineage>
        <taxon>Eukaryota</taxon>
        <taxon>Metazoa</taxon>
        <taxon>Spiralia</taxon>
        <taxon>Lophotrochozoa</taxon>
        <taxon>Platyhelminthes</taxon>
        <taxon>Trematoda</taxon>
        <taxon>Digenea</taxon>
        <taxon>Strigeidida</taxon>
        <taxon>Schistosomatoidea</taxon>
        <taxon>Schistosomatidae</taxon>
        <taxon>Schistosoma</taxon>
    </lineage>
</organism>
<protein>
    <submittedName>
        <fullName evidence="1">Uncharacterized protein</fullName>
    </submittedName>
</protein>
<dbReference type="AlphaFoldDB" id="A0A4Z2DNC3"/>
<keyword evidence="2" id="KW-1185">Reference proteome</keyword>
<sequence>MRRLVEVVPDRRQDKESRTLLLYCTLLFVQQSDLYKNALRNQSNGLANNLTHTLLPIFSSETSLWFLLTDGSHILV</sequence>
<comment type="caution">
    <text evidence="1">The sequence shown here is derived from an EMBL/GenBank/DDBJ whole genome shotgun (WGS) entry which is preliminary data.</text>
</comment>